<dbReference type="AlphaFoldDB" id="A0AAV3XUD4"/>
<accession>A0AAV3XUD4</accession>
<proteinExistence type="predicted"/>
<name>A0AAV3XUD4_9GAST</name>
<comment type="caution">
    <text evidence="1">The sequence shown here is derived from an EMBL/GenBank/DDBJ whole genome shotgun (WGS) entry which is preliminary data.</text>
</comment>
<keyword evidence="2" id="KW-1185">Reference proteome</keyword>
<evidence type="ECO:0000313" key="2">
    <source>
        <dbReference type="Proteomes" id="UP000735302"/>
    </source>
</evidence>
<reference evidence="1 2" key="1">
    <citation type="journal article" date="2021" name="Elife">
        <title>Chloroplast acquisition without the gene transfer in kleptoplastic sea slugs, Plakobranchus ocellatus.</title>
        <authorList>
            <person name="Maeda T."/>
            <person name="Takahashi S."/>
            <person name="Yoshida T."/>
            <person name="Shimamura S."/>
            <person name="Takaki Y."/>
            <person name="Nagai Y."/>
            <person name="Toyoda A."/>
            <person name="Suzuki Y."/>
            <person name="Arimoto A."/>
            <person name="Ishii H."/>
            <person name="Satoh N."/>
            <person name="Nishiyama T."/>
            <person name="Hasebe M."/>
            <person name="Maruyama T."/>
            <person name="Minagawa J."/>
            <person name="Obokata J."/>
            <person name="Shigenobu S."/>
        </authorList>
    </citation>
    <scope>NUCLEOTIDE SEQUENCE [LARGE SCALE GENOMIC DNA]</scope>
</reference>
<sequence length="182" mass="20754">MSTSTVVSIEAKIIRFARQWLKVPPGLTNVTMYCRKPNLILPAEVRVQEQKSCTNDNAQRFRGPSSEIHSAPMRIGRKWKVDDAVNPIRIRGNDNVDKLAKAALNRASSPGKLICWSDLKPKVNVYIYTIWQENWDAYGANKLYEVLPNLGQDQRKRGEGAGRKRETAMCRLRVGHIWLIHS</sequence>
<protein>
    <submittedName>
        <fullName evidence="1">Ribonuclease hi</fullName>
    </submittedName>
</protein>
<dbReference type="Proteomes" id="UP000735302">
    <property type="component" value="Unassembled WGS sequence"/>
</dbReference>
<evidence type="ECO:0000313" key="1">
    <source>
        <dbReference type="EMBL" id="GFN73675.1"/>
    </source>
</evidence>
<organism evidence="1 2">
    <name type="scientific">Plakobranchus ocellatus</name>
    <dbReference type="NCBI Taxonomy" id="259542"/>
    <lineage>
        <taxon>Eukaryota</taxon>
        <taxon>Metazoa</taxon>
        <taxon>Spiralia</taxon>
        <taxon>Lophotrochozoa</taxon>
        <taxon>Mollusca</taxon>
        <taxon>Gastropoda</taxon>
        <taxon>Heterobranchia</taxon>
        <taxon>Euthyneura</taxon>
        <taxon>Panpulmonata</taxon>
        <taxon>Sacoglossa</taxon>
        <taxon>Placobranchoidea</taxon>
        <taxon>Plakobranchidae</taxon>
        <taxon>Plakobranchus</taxon>
    </lineage>
</organism>
<dbReference type="EMBL" id="BLXT01000021">
    <property type="protein sequence ID" value="GFN73675.1"/>
    <property type="molecule type" value="Genomic_DNA"/>
</dbReference>
<gene>
    <name evidence="1" type="ORF">PoB_000018100</name>
</gene>